<accession>A0AAU9W6J6</accession>
<comment type="caution">
    <text evidence="1">The sequence shown here is derived from an EMBL/GenBank/DDBJ whole genome shotgun (WGS) entry which is preliminary data.</text>
</comment>
<reference evidence="1 3" key="1">
    <citation type="submission" date="2022-05" db="EMBL/GenBank/DDBJ databases">
        <authorList>
            <consortium name="Genoscope - CEA"/>
            <person name="William W."/>
        </authorList>
    </citation>
    <scope>NUCLEOTIDE SEQUENCE [LARGE SCALE GENOMIC DNA]</scope>
</reference>
<dbReference type="EMBL" id="CALNXJ010000007">
    <property type="protein sequence ID" value="CAH3044050.1"/>
    <property type="molecule type" value="Genomic_DNA"/>
</dbReference>
<organism evidence="1 3">
    <name type="scientific">Pocillopora meandrina</name>
    <dbReference type="NCBI Taxonomy" id="46732"/>
    <lineage>
        <taxon>Eukaryota</taxon>
        <taxon>Metazoa</taxon>
        <taxon>Cnidaria</taxon>
        <taxon>Anthozoa</taxon>
        <taxon>Hexacorallia</taxon>
        <taxon>Scleractinia</taxon>
        <taxon>Astrocoeniina</taxon>
        <taxon>Pocilloporidae</taxon>
        <taxon>Pocillopora</taxon>
    </lineage>
</organism>
<dbReference type="AlphaFoldDB" id="A0AAU9W6J6"/>
<evidence type="ECO:0000313" key="1">
    <source>
        <dbReference type="EMBL" id="CAH3044050.1"/>
    </source>
</evidence>
<protein>
    <submittedName>
        <fullName evidence="1">Uncharacterized protein</fullName>
    </submittedName>
</protein>
<evidence type="ECO:0000313" key="2">
    <source>
        <dbReference type="EMBL" id="CAH3165055.1"/>
    </source>
</evidence>
<proteinExistence type="predicted"/>
<keyword evidence="3" id="KW-1185">Reference proteome</keyword>
<dbReference type="EMBL" id="CALNXJ010000112">
    <property type="protein sequence ID" value="CAH3165055.1"/>
    <property type="molecule type" value="Genomic_DNA"/>
</dbReference>
<dbReference type="Proteomes" id="UP001159428">
    <property type="component" value="Unassembled WGS sequence"/>
</dbReference>
<name>A0AAU9W6J6_9CNID</name>
<gene>
    <name evidence="2" type="ORF">PMEA_00003323</name>
    <name evidence="1" type="ORF">PMEA_00030870</name>
</gene>
<sequence length="95" mass="10428">MKKFLSTLTHEPTGMPLRSKAKICGSTELHGPLWKTGPSYSLGTEVFAQLRVGWSSARGRRIGQSDSLFLGVVGRQTQDSIDAFQNFCGIAIREN</sequence>
<evidence type="ECO:0000313" key="3">
    <source>
        <dbReference type="Proteomes" id="UP001159428"/>
    </source>
</evidence>